<organism evidence="5 6">
    <name type="scientific">Dongia soli</name>
    <dbReference type="NCBI Taxonomy" id="600628"/>
    <lineage>
        <taxon>Bacteria</taxon>
        <taxon>Pseudomonadati</taxon>
        <taxon>Pseudomonadota</taxon>
        <taxon>Alphaproteobacteria</taxon>
        <taxon>Rhodospirillales</taxon>
        <taxon>Dongiaceae</taxon>
        <taxon>Dongia</taxon>
    </lineage>
</organism>
<keyword evidence="3 5" id="KW-0456">Lyase</keyword>
<dbReference type="CDD" id="cd20298">
    <property type="entry name" value="cupin_UAH"/>
    <property type="match status" value="1"/>
</dbReference>
<proteinExistence type="predicted"/>
<protein>
    <submittedName>
        <fullName evidence="5">Ureidoglycolate lyase</fullName>
        <ecNumber evidence="5">4.3.2.3</ecNumber>
    </submittedName>
</protein>
<dbReference type="EMBL" id="JAXCLW010000001">
    <property type="protein sequence ID" value="MDY0881846.1"/>
    <property type="molecule type" value="Genomic_DNA"/>
</dbReference>
<dbReference type="EC" id="4.3.2.3" evidence="5"/>
<evidence type="ECO:0000313" key="5">
    <source>
        <dbReference type="EMBL" id="MDY0881846.1"/>
    </source>
</evidence>
<keyword evidence="6" id="KW-1185">Reference proteome</keyword>
<dbReference type="Gene3D" id="2.60.120.480">
    <property type="entry name" value="Ureidoglycolate hydrolase"/>
    <property type="match status" value="1"/>
</dbReference>
<reference evidence="5 6" key="1">
    <citation type="journal article" date="2016" name="Antonie Van Leeuwenhoek">
        <title>Dongia soli sp. nov., isolated from soil from Dokdo, Korea.</title>
        <authorList>
            <person name="Kim D.U."/>
            <person name="Lee H."/>
            <person name="Kim H."/>
            <person name="Kim S.G."/>
            <person name="Ka J.O."/>
        </authorList>
    </citation>
    <scope>NUCLEOTIDE SEQUENCE [LARGE SCALE GENOMIC DNA]</scope>
    <source>
        <strain evidence="5 6">D78</strain>
    </source>
</reference>
<dbReference type="Pfam" id="PF04115">
    <property type="entry name" value="Ureidogly_lyase"/>
    <property type="match status" value="1"/>
</dbReference>
<comment type="caution">
    <text evidence="5">The sequence shown here is derived from an EMBL/GenBank/DDBJ whole genome shotgun (WGS) entry which is preliminary data.</text>
</comment>
<gene>
    <name evidence="5" type="ORF">SMD27_03250</name>
</gene>
<evidence type="ECO:0000313" key="6">
    <source>
        <dbReference type="Proteomes" id="UP001279642"/>
    </source>
</evidence>
<keyword evidence="2" id="KW-0659">Purine metabolism</keyword>
<evidence type="ECO:0000256" key="4">
    <source>
        <dbReference type="ARBA" id="ARBA00047684"/>
    </source>
</evidence>
<name>A0ABU5E6N9_9PROT</name>
<comment type="catalytic activity">
    <reaction evidence="4">
        <text>(S)-ureidoglycolate = urea + glyoxylate</text>
        <dbReference type="Rhea" id="RHEA:11304"/>
        <dbReference type="ChEBI" id="CHEBI:16199"/>
        <dbReference type="ChEBI" id="CHEBI:36655"/>
        <dbReference type="ChEBI" id="CHEBI:57296"/>
        <dbReference type="EC" id="4.3.2.3"/>
    </reaction>
</comment>
<dbReference type="InterPro" id="IPR024060">
    <property type="entry name" value="Ureidoglycolate_lyase_dom_sf"/>
</dbReference>
<dbReference type="SUPFAM" id="SSF51182">
    <property type="entry name" value="RmlC-like cupins"/>
    <property type="match status" value="1"/>
</dbReference>
<evidence type="ECO:0000256" key="3">
    <source>
        <dbReference type="ARBA" id="ARBA00023239"/>
    </source>
</evidence>
<dbReference type="InterPro" id="IPR011051">
    <property type="entry name" value="RmlC_Cupin_sf"/>
</dbReference>
<comment type="subunit">
    <text evidence="1">Homodimer.</text>
</comment>
<dbReference type="RefSeq" id="WP_320506892.1">
    <property type="nucleotide sequence ID" value="NZ_JAXCLW010000001.1"/>
</dbReference>
<dbReference type="InterPro" id="IPR007247">
    <property type="entry name" value="Ureidogly_lyase"/>
</dbReference>
<dbReference type="GO" id="GO:0050385">
    <property type="term" value="F:ureidoglycolate lyase activity"/>
    <property type="evidence" value="ECO:0007669"/>
    <property type="project" value="UniProtKB-EC"/>
</dbReference>
<sequence length="218" mass="24040">MSVIFKPETVTSLPVHEAPLIRATPDSLVGYGAIVENYRAHPVEIVTWPAAGWRPVDVGTGNEGGTTEGVFESWWSGDVLYGRNNAVQDTAVNHYLLGWSRPPSEAVDGTATIERKHVLLWHANYHPDGGQLFYPLDGQPFVLPLALPGDDVKPEHFVGFYCDGSFGVYIHPGIWHEGVFPVTDTGRFFDKQGKVHARISCDFAKEFGCYLAVPLHLP</sequence>
<evidence type="ECO:0000256" key="1">
    <source>
        <dbReference type="ARBA" id="ARBA00011738"/>
    </source>
</evidence>
<evidence type="ECO:0000256" key="2">
    <source>
        <dbReference type="ARBA" id="ARBA00022631"/>
    </source>
</evidence>
<dbReference type="InterPro" id="IPR047233">
    <property type="entry name" value="UAH_cupin"/>
</dbReference>
<dbReference type="Proteomes" id="UP001279642">
    <property type="component" value="Unassembled WGS sequence"/>
</dbReference>
<accession>A0ABU5E6N9</accession>